<evidence type="ECO:0000313" key="4">
    <source>
        <dbReference type="Proteomes" id="UP000521943"/>
    </source>
</evidence>
<feature type="domain" description="F-box" evidence="2">
    <location>
        <begin position="69"/>
        <end position="116"/>
    </location>
</feature>
<dbReference type="Proteomes" id="UP000521943">
    <property type="component" value="Unassembled WGS sequence"/>
</dbReference>
<dbReference type="EMBL" id="JACGCI010000095">
    <property type="protein sequence ID" value="KAF6746151.1"/>
    <property type="molecule type" value="Genomic_DNA"/>
</dbReference>
<dbReference type="PANTHER" id="PTHR38926">
    <property type="entry name" value="F-BOX DOMAIN CONTAINING PROTEIN, EXPRESSED"/>
    <property type="match status" value="1"/>
</dbReference>
<keyword evidence="4" id="KW-1185">Reference proteome</keyword>
<accession>A0A8H6LYW1</accession>
<evidence type="ECO:0000259" key="2">
    <source>
        <dbReference type="Pfam" id="PF12937"/>
    </source>
</evidence>
<dbReference type="SUPFAM" id="SSF52047">
    <property type="entry name" value="RNI-like"/>
    <property type="match status" value="1"/>
</dbReference>
<dbReference type="OrthoDB" id="3365698at2759"/>
<dbReference type="AlphaFoldDB" id="A0A8H6LYW1"/>
<dbReference type="PANTHER" id="PTHR38926:SF5">
    <property type="entry name" value="F-BOX AND LEUCINE-RICH REPEAT PROTEIN 6"/>
    <property type="match status" value="1"/>
</dbReference>
<dbReference type="Pfam" id="PF12937">
    <property type="entry name" value="F-box-like"/>
    <property type="match status" value="1"/>
</dbReference>
<dbReference type="Gene3D" id="1.20.1280.50">
    <property type="match status" value="1"/>
</dbReference>
<protein>
    <recommendedName>
        <fullName evidence="2">F-box domain-containing protein</fullName>
    </recommendedName>
</protein>
<dbReference type="InterPro" id="IPR036047">
    <property type="entry name" value="F-box-like_dom_sf"/>
</dbReference>
<comment type="caution">
    <text evidence="3">The sequence shown here is derived from an EMBL/GenBank/DDBJ whole genome shotgun (WGS) entry which is preliminary data.</text>
</comment>
<evidence type="ECO:0000313" key="3">
    <source>
        <dbReference type="EMBL" id="KAF6746151.1"/>
    </source>
</evidence>
<dbReference type="Gene3D" id="3.80.10.10">
    <property type="entry name" value="Ribonuclease Inhibitor"/>
    <property type="match status" value="1"/>
</dbReference>
<name>A0A8H6LYW1_9AGAR</name>
<dbReference type="InterPro" id="IPR032675">
    <property type="entry name" value="LRR_dom_sf"/>
</dbReference>
<organism evidence="3 4">
    <name type="scientific">Ephemerocybe angulata</name>
    <dbReference type="NCBI Taxonomy" id="980116"/>
    <lineage>
        <taxon>Eukaryota</taxon>
        <taxon>Fungi</taxon>
        <taxon>Dikarya</taxon>
        <taxon>Basidiomycota</taxon>
        <taxon>Agaricomycotina</taxon>
        <taxon>Agaricomycetes</taxon>
        <taxon>Agaricomycetidae</taxon>
        <taxon>Agaricales</taxon>
        <taxon>Agaricineae</taxon>
        <taxon>Psathyrellaceae</taxon>
        <taxon>Ephemerocybe</taxon>
    </lineage>
</organism>
<reference evidence="3 4" key="1">
    <citation type="submission" date="2020-07" db="EMBL/GenBank/DDBJ databases">
        <title>Comparative genomics of pyrophilous fungi reveals a link between fire events and developmental genes.</title>
        <authorList>
            <consortium name="DOE Joint Genome Institute"/>
            <person name="Steindorff A.S."/>
            <person name="Carver A."/>
            <person name="Calhoun S."/>
            <person name="Stillman K."/>
            <person name="Liu H."/>
            <person name="Lipzen A."/>
            <person name="Pangilinan J."/>
            <person name="Labutti K."/>
            <person name="Bruns T.D."/>
            <person name="Grigoriev I.V."/>
        </authorList>
    </citation>
    <scope>NUCLEOTIDE SEQUENCE [LARGE SCALE GENOMIC DNA]</scope>
    <source>
        <strain evidence="3 4">CBS 144469</strain>
    </source>
</reference>
<evidence type="ECO:0000256" key="1">
    <source>
        <dbReference type="SAM" id="MobiDB-lite"/>
    </source>
</evidence>
<feature type="region of interest" description="Disordered" evidence="1">
    <location>
        <begin position="410"/>
        <end position="431"/>
    </location>
</feature>
<dbReference type="SUPFAM" id="SSF81383">
    <property type="entry name" value="F-box domain"/>
    <property type="match status" value="1"/>
</dbReference>
<proteinExistence type="predicted"/>
<gene>
    <name evidence="3" type="ORF">DFP72DRAFT_1076557</name>
</gene>
<dbReference type="InterPro" id="IPR001810">
    <property type="entry name" value="F-box_dom"/>
</dbReference>
<sequence length="431" mass="48539">MDLDKSIYALFNHNHHPPCLLPISRRRQRLCPTTPLRRLPADLRLRSSLEDQHQGQQQDLESRRGSLLPDLPPEILAAIFLLIPRAQGDTSWISVTHVCRLWREVALNCSHFWAELVYVRPRFMEFALARSGCAPISVHTFDDTPDDTLFKVLSPDRLQKVTLNLRKEDSTVLSHFAKTFPILETVVLYGYRHWLMPNNFLSDCPHLKNLRIVFGDALTWESLTQAVQRGTLRTLSVRDISSDVPATAEAFLECMRRMPLLQSLELWSVLPLSPQLPDISSTLRPVDFQHLQKLHLGDRGISVISWAWHNFLICPNLTHLRVSRFVTMPLLQEMSLSPNGFITISGSTANSLWEPVPLQNLTRLKLQDSLPALAEYFGMVQPSALQARAQSREPGLARPLQAKPSRALLDLAVGPGPGLGSRPGPDQKAGA</sequence>